<proteinExistence type="predicted"/>
<dbReference type="AlphaFoldDB" id="A0A8S9N0G6"/>
<gene>
    <name evidence="1" type="ORF">F2Q69_00054795</name>
</gene>
<protein>
    <recommendedName>
        <fullName evidence="3">DOG1 domain-containing protein</fullName>
    </recommendedName>
</protein>
<evidence type="ECO:0000313" key="1">
    <source>
        <dbReference type="EMBL" id="KAF3487202.1"/>
    </source>
</evidence>
<dbReference type="PANTHER" id="PTHR45693:SF7">
    <property type="entry name" value="TRANSCRIPTION FACTOR TGA7"/>
    <property type="match status" value="1"/>
</dbReference>
<comment type="caution">
    <text evidence="1">The sequence shown here is derived from an EMBL/GenBank/DDBJ whole genome shotgun (WGS) entry which is preliminary data.</text>
</comment>
<accession>A0A8S9N0G6</accession>
<dbReference type="PANTHER" id="PTHR45693">
    <property type="entry name" value="TRANSCRIPTION FACTOR TGA9"/>
    <property type="match status" value="1"/>
</dbReference>
<dbReference type="EMBL" id="QGKX02002183">
    <property type="protein sequence ID" value="KAF3487202.1"/>
    <property type="molecule type" value="Genomic_DNA"/>
</dbReference>
<reference evidence="1" key="1">
    <citation type="submission" date="2019-12" db="EMBL/GenBank/DDBJ databases">
        <title>Genome sequencing and annotation of Brassica cretica.</title>
        <authorList>
            <person name="Studholme D.J."/>
            <person name="Sarris P."/>
        </authorList>
    </citation>
    <scope>NUCLEOTIDE SEQUENCE</scope>
    <source>
        <strain evidence="1">PFS-109/04</strain>
        <tissue evidence="1">Leaf</tissue>
    </source>
</reference>
<evidence type="ECO:0000313" key="2">
    <source>
        <dbReference type="Proteomes" id="UP000712600"/>
    </source>
</evidence>
<name>A0A8S9N0G6_BRACR</name>
<sequence length="294" mass="33259">MSLDGSGGMAMAYTARKFHRENMKILTATTTVGGGIEENGGGYTRWFFGKLSTKKKSAKRVSLSEHANHLRKQTLKQMSRILTTKQAARGFLALGEYFQRLRALREENKEKRSTRKKSQLPRVMLARDLFILRAPAALRHIPRSKNAPTDHLAKETRIKGIVAFEREYRLSLEEQNRRVNEIQTALQAHISDTEFVLPHLPPLTEQQLLDVGNLKQSSQQAEDSLSQGIDNFKKVLAESIAFDITSLDSRNHEARMAATMENLQAVECYVKQKLGIIKTGLKTKPGREENQTND</sequence>
<dbReference type="Proteomes" id="UP000712600">
    <property type="component" value="Unassembled WGS sequence"/>
</dbReference>
<organism evidence="1 2">
    <name type="scientific">Brassica cretica</name>
    <name type="common">Mustard</name>
    <dbReference type="NCBI Taxonomy" id="69181"/>
    <lineage>
        <taxon>Eukaryota</taxon>
        <taxon>Viridiplantae</taxon>
        <taxon>Streptophyta</taxon>
        <taxon>Embryophyta</taxon>
        <taxon>Tracheophyta</taxon>
        <taxon>Spermatophyta</taxon>
        <taxon>Magnoliopsida</taxon>
        <taxon>eudicotyledons</taxon>
        <taxon>Gunneridae</taxon>
        <taxon>Pentapetalae</taxon>
        <taxon>rosids</taxon>
        <taxon>malvids</taxon>
        <taxon>Brassicales</taxon>
        <taxon>Brassicaceae</taxon>
        <taxon>Brassiceae</taxon>
        <taxon>Brassica</taxon>
    </lineage>
</organism>
<evidence type="ECO:0008006" key="3">
    <source>
        <dbReference type="Google" id="ProtNLM"/>
    </source>
</evidence>